<dbReference type="OrthoDB" id="8017387at2"/>
<dbReference type="AlphaFoldDB" id="A0A0H1RAR2"/>
<comment type="caution">
    <text evidence="2">The sequence shown here is derived from an EMBL/GenBank/DDBJ whole genome shotgun (WGS) entry which is preliminary data.</text>
</comment>
<dbReference type="Proteomes" id="UP000035489">
    <property type="component" value="Unassembled WGS sequence"/>
</dbReference>
<evidence type="ECO:0000259" key="1">
    <source>
        <dbReference type="Pfam" id="PF08448"/>
    </source>
</evidence>
<organism evidence="2 3">
    <name type="scientific">Microvirga vignae</name>
    <dbReference type="NCBI Taxonomy" id="1225564"/>
    <lineage>
        <taxon>Bacteria</taxon>
        <taxon>Pseudomonadati</taxon>
        <taxon>Pseudomonadota</taxon>
        <taxon>Alphaproteobacteria</taxon>
        <taxon>Hyphomicrobiales</taxon>
        <taxon>Methylobacteriaceae</taxon>
        <taxon>Microvirga</taxon>
    </lineage>
</organism>
<evidence type="ECO:0000313" key="2">
    <source>
        <dbReference type="EMBL" id="KLK89692.1"/>
    </source>
</evidence>
<feature type="non-terminal residue" evidence="2">
    <location>
        <position position="1"/>
    </location>
</feature>
<dbReference type="STRING" id="1225564.AA309_30115"/>
<dbReference type="InterPro" id="IPR013656">
    <property type="entry name" value="PAS_4"/>
</dbReference>
<keyword evidence="3" id="KW-1185">Reference proteome</keyword>
<dbReference type="RefSeq" id="WP_047192712.1">
    <property type="nucleotide sequence ID" value="NZ_LCYG01000128.1"/>
</dbReference>
<name>A0A0H1RAR2_9HYPH</name>
<sequence length="90" mass="10536">QIRPHDLVGRPVREALPELRGQGYYELLDHVYQTRKSFVGRMMRIMVQPRPGAPLEEHVIDFVYRPVEDAKGQIKGLFVEGYDRTEWARA</sequence>
<proteinExistence type="predicted"/>
<dbReference type="Gene3D" id="3.30.450.20">
    <property type="entry name" value="PAS domain"/>
    <property type="match status" value="1"/>
</dbReference>
<evidence type="ECO:0000313" key="3">
    <source>
        <dbReference type="Proteomes" id="UP000035489"/>
    </source>
</evidence>
<dbReference type="Pfam" id="PF08448">
    <property type="entry name" value="PAS_4"/>
    <property type="match status" value="1"/>
</dbReference>
<dbReference type="EMBL" id="LCYG01000128">
    <property type="protein sequence ID" value="KLK89692.1"/>
    <property type="molecule type" value="Genomic_DNA"/>
</dbReference>
<reference evidence="2 3" key="1">
    <citation type="submission" date="2015-05" db="EMBL/GenBank/DDBJ databases">
        <title>Draft genome sequence of Microvirga vignae strain BR3299, a novel nitrogen fixing bacteria isolated from Brazil semi-aired region.</title>
        <authorList>
            <person name="Zilli J.E."/>
            <person name="Passos S.R."/>
            <person name="Leite J."/>
            <person name="Baldani J.I."/>
            <person name="Xavier G.R."/>
            <person name="Rumjaneck N.G."/>
            <person name="Simoes-Araujo J.L."/>
        </authorList>
    </citation>
    <scope>NUCLEOTIDE SEQUENCE [LARGE SCALE GENOMIC DNA]</scope>
    <source>
        <strain evidence="2 3">BR3299</strain>
    </source>
</reference>
<gene>
    <name evidence="2" type="ORF">AA309_30115</name>
</gene>
<dbReference type="PATRIC" id="fig|1225564.3.peg.776"/>
<accession>A0A0H1RAR2</accession>
<feature type="domain" description="PAS fold-4" evidence="1">
    <location>
        <begin position="2"/>
        <end position="86"/>
    </location>
</feature>
<protein>
    <recommendedName>
        <fullName evidence="1">PAS fold-4 domain-containing protein</fullName>
    </recommendedName>
</protein>